<proteinExistence type="predicted"/>
<organism evidence="1">
    <name type="scientific">hydrothermal vent metagenome</name>
    <dbReference type="NCBI Taxonomy" id="652676"/>
    <lineage>
        <taxon>unclassified sequences</taxon>
        <taxon>metagenomes</taxon>
        <taxon>ecological metagenomes</taxon>
    </lineage>
</organism>
<dbReference type="AlphaFoldDB" id="A0A3B0XR04"/>
<name>A0A3B0XR04_9ZZZZ</name>
<evidence type="ECO:0000313" key="1">
    <source>
        <dbReference type="EMBL" id="VAW65622.1"/>
    </source>
</evidence>
<accession>A0A3B0XR04</accession>
<protein>
    <submittedName>
        <fullName evidence="1">Uncharacterized protein</fullName>
    </submittedName>
</protein>
<reference evidence="1" key="1">
    <citation type="submission" date="2018-06" db="EMBL/GenBank/DDBJ databases">
        <authorList>
            <person name="Zhirakovskaya E."/>
        </authorList>
    </citation>
    <scope>NUCLEOTIDE SEQUENCE</scope>
</reference>
<dbReference type="EMBL" id="UOFI01000068">
    <property type="protein sequence ID" value="VAW65622.1"/>
    <property type="molecule type" value="Genomic_DNA"/>
</dbReference>
<gene>
    <name evidence="1" type="ORF">MNBD_GAMMA09-1254</name>
</gene>
<sequence length="69" mass="7851">MKKNEFTIGLEFYTATGKWRCTDIGTRVIVAIQLNQEDPRNYNGPPYSIVESVFDEYDFGGCALNPNEL</sequence>